<dbReference type="GO" id="GO:0015631">
    <property type="term" value="F:tubulin binding"/>
    <property type="evidence" value="ECO:0007669"/>
    <property type="project" value="TreeGrafter"/>
</dbReference>
<feature type="compositionally biased region" description="Polar residues" evidence="3">
    <location>
        <begin position="566"/>
        <end position="582"/>
    </location>
</feature>
<feature type="compositionally biased region" description="Basic and acidic residues" evidence="3">
    <location>
        <begin position="629"/>
        <end position="658"/>
    </location>
</feature>
<feature type="compositionally biased region" description="Low complexity" evidence="3">
    <location>
        <begin position="1021"/>
        <end position="1030"/>
    </location>
</feature>
<dbReference type="Proteomes" id="UP000770717">
    <property type="component" value="Unassembled WGS sequence"/>
</dbReference>
<comment type="similarity">
    <text evidence="1">Belongs to the TCP10 family.</text>
</comment>
<dbReference type="InterPro" id="IPR058029">
    <property type="entry name" value="Tubulin-bd_CENPJ"/>
</dbReference>
<keyword evidence="2" id="KW-0175">Coiled coil</keyword>
<evidence type="ECO:0000256" key="1">
    <source>
        <dbReference type="ARBA" id="ARBA00005627"/>
    </source>
</evidence>
<dbReference type="GO" id="GO:0061511">
    <property type="term" value="P:centriole elongation"/>
    <property type="evidence" value="ECO:0007669"/>
    <property type="project" value="TreeGrafter"/>
</dbReference>
<feature type="region of interest" description="Disordered" evidence="3">
    <location>
        <begin position="527"/>
        <end position="695"/>
    </location>
</feature>
<evidence type="ECO:0000256" key="2">
    <source>
        <dbReference type="SAM" id="Coils"/>
    </source>
</evidence>
<feature type="compositionally biased region" description="Basic and acidic residues" evidence="3">
    <location>
        <begin position="237"/>
        <end position="246"/>
    </location>
</feature>
<dbReference type="PANTHER" id="PTHR10331">
    <property type="entry name" value="T COMPLEX PROTEIN 10"/>
    <property type="match status" value="1"/>
</dbReference>
<feature type="domain" description="CENPJ tubulin-binding region" evidence="4">
    <location>
        <begin position="285"/>
        <end position="352"/>
    </location>
</feature>
<dbReference type="GO" id="GO:0060271">
    <property type="term" value="P:cilium assembly"/>
    <property type="evidence" value="ECO:0007669"/>
    <property type="project" value="TreeGrafter"/>
</dbReference>
<gene>
    <name evidence="5" type="ORF">GDO78_020571</name>
</gene>
<feature type="region of interest" description="Disordered" evidence="3">
    <location>
        <begin position="779"/>
        <end position="804"/>
    </location>
</feature>
<evidence type="ECO:0000313" key="5">
    <source>
        <dbReference type="EMBL" id="KAG9464051.1"/>
    </source>
</evidence>
<name>A0A8J6ECC7_ELECQ</name>
<feature type="compositionally biased region" description="Polar residues" evidence="3">
    <location>
        <begin position="968"/>
        <end position="980"/>
    </location>
</feature>
<keyword evidence="6" id="KW-1185">Reference proteome</keyword>
<feature type="coiled-coil region" evidence="2">
    <location>
        <begin position="129"/>
        <end position="172"/>
    </location>
</feature>
<dbReference type="PANTHER" id="PTHR10331:SF6">
    <property type="entry name" value="SPINDLE ASSEMBLY ABNORMAL 4"/>
    <property type="match status" value="1"/>
</dbReference>
<dbReference type="GO" id="GO:0005814">
    <property type="term" value="C:centriole"/>
    <property type="evidence" value="ECO:0007669"/>
    <property type="project" value="TreeGrafter"/>
</dbReference>
<dbReference type="AlphaFoldDB" id="A0A8J6ECC7"/>
<feature type="compositionally biased region" description="Basic and acidic residues" evidence="3">
    <location>
        <begin position="300"/>
        <end position="317"/>
    </location>
</feature>
<protein>
    <recommendedName>
        <fullName evidence="4">CENPJ tubulin-binding region domain-containing protein</fullName>
    </recommendedName>
</protein>
<evidence type="ECO:0000313" key="6">
    <source>
        <dbReference type="Proteomes" id="UP000770717"/>
    </source>
</evidence>
<evidence type="ECO:0000259" key="4">
    <source>
        <dbReference type="Pfam" id="PF25779"/>
    </source>
</evidence>
<feature type="compositionally biased region" description="Low complexity" evidence="3">
    <location>
        <begin position="679"/>
        <end position="692"/>
    </location>
</feature>
<feature type="region of interest" description="Disordered" evidence="3">
    <location>
        <begin position="218"/>
        <end position="471"/>
    </location>
</feature>
<evidence type="ECO:0000256" key="3">
    <source>
        <dbReference type="SAM" id="MobiDB-lite"/>
    </source>
</evidence>
<feature type="compositionally biased region" description="Polar residues" evidence="3">
    <location>
        <begin position="1002"/>
        <end position="1020"/>
    </location>
</feature>
<dbReference type="OrthoDB" id="10252174at2759"/>
<feature type="compositionally biased region" description="Polar residues" evidence="3">
    <location>
        <begin position="787"/>
        <end position="798"/>
    </location>
</feature>
<dbReference type="Pfam" id="PF25779">
    <property type="entry name" value="Tubulin-bind_CPAP"/>
    <property type="match status" value="1"/>
</dbReference>
<feature type="coiled-coil region" evidence="2">
    <location>
        <begin position="804"/>
        <end position="949"/>
    </location>
</feature>
<feature type="compositionally biased region" description="Basic and acidic residues" evidence="3">
    <location>
        <begin position="435"/>
        <end position="449"/>
    </location>
</feature>
<feature type="compositionally biased region" description="Basic and acidic residues" evidence="3">
    <location>
        <begin position="583"/>
        <end position="596"/>
    </location>
</feature>
<proteinExistence type="inferred from homology"/>
<organism evidence="5 6">
    <name type="scientific">Eleutherodactylus coqui</name>
    <name type="common">Puerto Rican coqui</name>
    <dbReference type="NCBI Taxonomy" id="57060"/>
    <lineage>
        <taxon>Eukaryota</taxon>
        <taxon>Metazoa</taxon>
        <taxon>Chordata</taxon>
        <taxon>Craniata</taxon>
        <taxon>Vertebrata</taxon>
        <taxon>Euteleostomi</taxon>
        <taxon>Amphibia</taxon>
        <taxon>Batrachia</taxon>
        <taxon>Anura</taxon>
        <taxon>Neobatrachia</taxon>
        <taxon>Hyloidea</taxon>
        <taxon>Eleutherodactylidae</taxon>
        <taxon>Eleutherodactylinae</taxon>
        <taxon>Eleutherodactylus</taxon>
        <taxon>Eleutherodactylus</taxon>
    </lineage>
</organism>
<accession>A0A8J6ECC7</accession>
<comment type="caution">
    <text evidence="5">The sequence shown here is derived from an EMBL/GenBank/DDBJ whole genome shotgun (WGS) entry which is preliminary data.</text>
</comment>
<feature type="compositionally biased region" description="Basic residues" evidence="3">
    <location>
        <begin position="399"/>
        <end position="409"/>
    </location>
</feature>
<feature type="compositionally biased region" description="Basic and acidic residues" evidence="3">
    <location>
        <begin position="458"/>
        <end position="468"/>
    </location>
</feature>
<dbReference type="EMBL" id="WNTK01005191">
    <property type="protein sequence ID" value="KAG9464051.1"/>
    <property type="molecule type" value="Genomic_DNA"/>
</dbReference>
<reference evidence="5" key="1">
    <citation type="thesis" date="2020" institute="ProQuest LLC" country="789 East Eisenhower Parkway, Ann Arbor, MI, USA">
        <title>Comparative Genomics and Chromosome Evolution.</title>
        <authorList>
            <person name="Mudd A.B."/>
        </authorList>
    </citation>
    <scope>NUCLEOTIDE SEQUENCE</scope>
    <source>
        <strain evidence="5">HN-11 Male</strain>
        <tissue evidence="5">Kidney and liver</tissue>
    </source>
</reference>
<feature type="compositionally biased region" description="Polar residues" evidence="3">
    <location>
        <begin position="318"/>
        <end position="332"/>
    </location>
</feature>
<dbReference type="InterPro" id="IPR026581">
    <property type="entry name" value="TCP10L/CENPJ"/>
</dbReference>
<feature type="region of interest" description="Disordered" evidence="3">
    <location>
        <begin position="960"/>
        <end position="1045"/>
    </location>
</feature>
<dbReference type="GO" id="GO:0005813">
    <property type="term" value="C:centrosome"/>
    <property type="evidence" value="ECO:0007669"/>
    <property type="project" value="TreeGrafter"/>
</dbReference>
<feature type="non-terminal residue" evidence="5">
    <location>
        <position position="1"/>
    </location>
</feature>
<sequence>MPEMISSPDFSDEPNLMAQYMSNIARAGVIVNSAFPSLESGGDVPILRPPSALSGMRVPTPFSGSSSVLSEDSFEHQNIVQKPPHHKLDHAGHMLVHKDADWESNRSRPHSRPLFKEEDILREELNDPLLKKLEQLKELQQQKQEQLKQQQMEQLQKLMEEQKMLLNLVSRQPAYSEQEQQNLISGHLGSSMSQKQLSRLMFPVSGNTPRVSPYMMQELSTKNRSPPRPTSVSVRELSPEKSKTLEELLNEEDTEGHSGEEYETEDSSHGEVSSTVMREPLNKNNADDRPIMSGIKERKKSFEELLEEQMRIEEQRIKQTNPQQVVEQQSKSKPAAKRPFLRRGEGLARFKNAPNKQSQPQEDKALQKVSDVPAPQRKIASLSKDTAILSGEKNENTHKKAVLKNHKMKPSVSSATGHGQSEDRPTVSGRSSVPLERKAMLELVKENVESAKSTDSSNKVHDGDKKGAELSFEVSFQKRGVTWEKDKQKEHYDLDEFLLLEQAAEDLSFSSNSSFVQKLLDHNFHTDNRRLSSTPVKLAQKPQEKGDNTARNKSGGKLYEKMEGQGSVSKNPSNIVQSGKNSSELHRTSEEAKQSHISDPVSSEGDYASSGEEHNNSISSENEEVDSDGSIRDDGPNTEELKGSSKKLNKDNKGRDFDLDLSDGEDNENKEKTLLAENSKASLNSSSSSDSSQVVFDDERTWDDLGNIQSLKGVYEGNFASKQFIPSEYTSSSPTDALDKAVTRKVASKKGDQLKAANTSIPTTPQASELMMKLFPALKPKAKPETPSVTKPASSQEGSGDIRSQLLKEKLVELETEIERFKMENASLARLREDKEKTLEALRKEVGDFEQQKAKELARIEEYKKEEMKKLQKERKVFEKYASAARAIPDKKEREEIQTLKQQIKELQEELKKKETKWSTTHVRLRNQIETLLKENGELRVEIKFMEKVRLETWKKAEVVETRKKINETPTSQLQRSESVSPLHMFKQRRTSAPEPERSSRILRSNSPTKGLSFRSFRQTSLSDSSNSETSKIKVAGPVTSTTPQ</sequence>